<organism evidence="2 3">
    <name type="scientific">Halarchaeum nitratireducens</name>
    <dbReference type="NCBI Taxonomy" id="489913"/>
    <lineage>
        <taxon>Archaea</taxon>
        <taxon>Methanobacteriati</taxon>
        <taxon>Methanobacteriota</taxon>
        <taxon>Stenosarchaea group</taxon>
        <taxon>Halobacteria</taxon>
        <taxon>Halobacteriales</taxon>
        <taxon>Halobacteriaceae</taxon>
    </lineage>
</organism>
<comment type="caution">
    <text evidence="2">The sequence shown here is derived from an EMBL/GenBank/DDBJ whole genome shotgun (WGS) entry which is preliminary data.</text>
</comment>
<feature type="compositionally biased region" description="Low complexity" evidence="1">
    <location>
        <begin position="128"/>
        <end position="145"/>
    </location>
</feature>
<proteinExistence type="predicted"/>
<gene>
    <name evidence="2" type="ORF">GCM10009021_19230</name>
</gene>
<sequence>MLLNTHASGPFSTFGREQKDAGGPSRPRGEREYDDAGNEGGEERDGREERSLPRPLAPPRRRVPIHPPGDVVDGDGDDEEGEIAVQILRGERLGEERVEASVRLSQRTYRARPQGASGPRADQREARSAFGRAFASAEGAQQKVV</sequence>
<protein>
    <submittedName>
        <fullName evidence="2">Uncharacterized protein</fullName>
    </submittedName>
</protein>
<feature type="region of interest" description="Disordered" evidence="1">
    <location>
        <begin position="1"/>
        <end position="81"/>
    </location>
</feature>
<name>A0A830GCK6_9EURY</name>
<feature type="compositionally biased region" description="Polar residues" evidence="1">
    <location>
        <begin position="1"/>
        <end position="11"/>
    </location>
</feature>
<evidence type="ECO:0000313" key="2">
    <source>
        <dbReference type="EMBL" id="GGN18431.1"/>
    </source>
</evidence>
<feature type="region of interest" description="Disordered" evidence="1">
    <location>
        <begin position="104"/>
        <end position="145"/>
    </location>
</feature>
<reference evidence="2 3" key="1">
    <citation type="journal article" date="2019" name="Int. J. Syst. Evol. Microbiol.">
        <title>The Global Catalogue of Microorganisms (GCM) 10K type strain sequencing project: providing services to taxonomists for standard genome sequencing and annotation.</title>
        <authorList>
            <consortium name="The Broad Institute Genomics Platform"/>
            <consortium name="The Broad Institute Genome Sequencing Center for Infectious Disease"/>
            <person name="Wu L."/>
            <person name="Ma J."/>
        </authorList>
    </citation>
    <scope>NUCLEOTIDE SEQUENCE [LARGE SCALE GENOMIC DNA]</scope>
    <source>
        <strain evidence="2 3">JCM 16331</strain>
    </source>
</reference>
<evidence type="ECO:0000313" key="3">
    <source>
        <dbReference type="Proteomes" id="UP000608850"/>
    </source>
</evidence>
<keyword evidence="3" id="KW-1185">Reference proteome</keyword>
<feature type="compositionally biased region" description="Basic and acidic residues" evidence="1">
    <location>
        <begin position="41"/>
        <end position="52"/>
    </location>
</feature>
<dbReference type="Proteomes" id="UP000608850">
    <property type="component" value="Unassembled WGS sequence"/>
</dbReference>
<dbReference type="EMBL" id="BMOQ01000005">
    <property type="protein sequence ID" value="GGN18431.1"/>
    <property type="molecule type" value="Genomic_DNA"/>
</dbReference>
<accession>A0A830GCK6</accession>
<feature type="compositionally biased region" description="Acidic residues" evidence="1">
    <location>
        <begin position="72"/>
        <end position="81"/>
    </location>
</feature>
<evidence type="ECO:0000256" key="1">
    <source>
        <dbReference type="SAM" id="MobiDB-lite"/>
    </source>
</evidence>
<dbReference type="AlphaFoldDB" id="A0A830GCK6"/>